<keyword evidence="4" id="KW-1185">Reference proteome</keyword>
<protein>
    <recommendedName>
        <fullName evidence="2">Mycothiol-dependent maleylpyruvate isomerase metal-binding domain-containing protein</fullName>
    </recommendedName>
</protein>
<dbReference type="Proteomes" id="UP000482800">
    <property type="component" value="Unassembled WGS sequence"/>
</dbReference>
<accession>A0A6V8KBF2</accession>
<dbReference type="Gene3D" id="1.20.120.450">
    <property type="entry name" value="dinb family like domain"/>
    <property type="match status" value="1"/>
</dbReference>
<evidence type="ECO:0000313" key="4">
    <source>
        <dbReference type="Proteomes" id="UP000482800"/>
    </source>
</evidence>
<dbReference type="InterPro" id="IPR017517">
    <property type="entry name" value="Maleyloyr_isom"/>
</dbReference>
<dbReference type="EMBL" id="BLPF01000002">
    <property type="protein sequence ID" value="GFJ81094.1"/>
    <property type="molecule type" value="Genomic_DNA"/>
</dbReference>
<comment type="caution">
    <text evidence="3">The sequence shown here is derived from an EMBL/GenBank/DDBJ whole genome shotgun (WGS) entry which is preliminary data.</text>
</comment>
<feature type="region of interest" description="Disordered" evidence="1">
    <location>
        <begin position="1"/>
        <end position="23"/>
    </location>
</feature>
<dbReference type="InterPro" id="IPR034660">
    <property type="entry name" value="DinB/YfiT-like"/>
</dbReference>
<evidence type="ECO:0000256" key="1">
    <source>
        <dbReference type="SAM" id="MobiDB-lite"/>
    </source>
</evidence>
<evidence type="ECO:0000313" key="3">
    <source>
        <dbReference type="EMBL" id="GFJ81094.1"/>
    </source>
</evidence>
<evidence type="ECO:0000259" key="2">
    <source>
        <dbReference type="Pfam" id="PF11716"/>
    </source>
</evidence>
<reference evidence="3 4" key="2">
    <citation type="submission" date="2020-03" db="EMBL/GenBank/DDBJ databases">
        <authorList>
            <person name="Ichikawa N."/>
            <person name="Kimura A."/>
            <person name="Kitahashi Y."/>
            <person name="Uohara A."/>
        </authorList>
    </citation>
    <scope>NUCLEOTIDE SEQUENCE [LARGE SCALE GENOMIC DNA]</scope>
    <source>
        <strain evidence="3 4">NBRC 108639</strain>
    </source>
</reference>
<name>A0A6V8KBF2_9ACTN</name>
<dbReference type="AlphaFoldDB" id="A0A6V8KBF2"/>
<dbReference type="SUPFAM" id="SSF109854">
    <property type="entry name" value="DinB/YfiT-like putative metalloenzymes"/>
    <property type="match status" value="1"/>
</dbReference>
<dbReference type="NCBIfam" id="TIGR03083">
    <property type="entry name" value="maleylpyruvate isomerase family mycothiol-dependent enzyme"/>
    <property type="match status" value="1"/>
</dbReference>
<dbReference type="Pfam" id="PF11716">
    <property type="entry name" value="MDMPI_N"/>
    <property type="match status" value="1"/>
</dbReference>
<dbReference type="InterPro" id="IPR024344">
    <property type="entry name" value="MDMPI_metal-binding"/>
</dbReference>
<reference evidence="3 4" key="1">
    <citation type="submission" date="2020-03" db="EMBL/GenBank/DDBJ databases">
        <title>Whole genome shotgun sequence of Phytohabitans houttuyneae NBRC 108639.</title>
        <authorList>
            <person name="Komaki H."/>
            <person name="Tamura T."/>
        </authorList>
    </citation>
    <scope>NUCLEOTIDE SEQUENCE [LARGE SCALE GENOMIC DNA]</scope>
    <source>
        <strain evidence="3 4">NBRC 108639</strain>
    </source>
</reference>
<proteinExistence type="predicted"/>
<sequence>MGVQLTTQRSDEPGERRVVPGPGPDQIRILVHERRLCPIAAVTIRMTTDRMTTDDIWPLVHAERAALADDLARLAEPDWATPSLCSALTVREVLAHLTAAASLTPLRWLAGVIRCRFDFDRQVAMRLAEHLGTTGAETLERFRAVVESTTKPPIPVVAMLGETVVHGEDIRRPLGIRQAYPTPTLTRLAEYYRGSDMMVLAKGRIGGLRLEATDGPFRTGEGPLVTGPTLALVMAMTGRGAHLDDLTGEGLATLRERCQR</sequence>
<feature type="compositionally biased region" description="Basic and acidic residues" evidence="1">
    <location>
        <begin position="9"/>
        <end position="18"/>
    </location>
</feature>
<gene>
    <name evidence="3" type="ORF">Phou_052740</name>
</gene>
<organism evidence="3 4">
    <name type="scientific">Phytohabitans houttuyneae</name>
    <dbReference type="NCBI Taxonomy" id="1076126"/>
    <lineage>
        <taxon>Bacteria</taxon>
        <taxon>Bacillati</taxon>
        <taxon>Actinomycetota</taxon>
        <taxon>Actinomycetes</taxon>
        <taxon>Micromonosporales</taxon>
        <taxon>Micromonosporaceae</taxon>
    </lineage>
</organism>
<feature type="domain" description="Mycothiol-dependent maleylpyruvate isomerase metal-binding" evidence="2">
    <location>
        <begin position="60"/>
        <end position="149"/>
    </location>
</feature>
<dbReference type="GO" id="GO:0046872">
    <property type="term" value="F:metal ion binding"/>
    <property type="evidence" value="ECO:0007669"/>
    <property type="project" value="InterPro"/>
</dbReference>